<gene>
    <name evidence="1" type="ORF">A2318_04410</name>
</gene>
<accession>A0A1F7W4Z2</accession>
<proteinExistence type="predicted"/>
<comment type="caution">
    <text evidence="1">The sequence shown here is derived from an EMBL/GenBank/DDBJ whole genome shotgun (WGS) entry which is preliminary data.</text>
</comment>
<name>A0A1F7W4Z2_9BACT</name>
<sequence>MAFCQSCRSRTMWLTFGFILILCVRSTLERRRSVVFTVVRRISDRVISEAAAWFGAHEDLGFKVISYVRPTTISVYMGESTGVTDILPKGIVDQILEASQRGRSLSTIFVKDPKMPIDVAYVITIDMDLRRVDRKLSSPELLLDPWLKPRTEPWFGELIYSADVQHSQMIDLLDTPFVGLGGRPFRAHYEHRFFKRQNQITESFGYSRRFDSLFLCLAPQLDLGTCLLLRCALGNLWTHEQWMRRKVDLMDAERALSEAHLDVTLVHIEDHGYFHDEVLTQVCVWTDADQNVIAQAEVTYDEFPKKQTFVSLCVFGSIFSREEANRLLKCFKDKTEIDMRNDPKYVPKWK</sequence>
<dbReference type="AlphaFoldDB" id="A0A1F7W4Z2"/>
<dbReference type="Proteomes" id="UP000177331">
    <property type="component" value="Unassembled WGS sequence"/>
</dbReference>
<dbReference type="EMBL" id="MGFD01000034">
    <property type="protein sequence ID" value="OGL97885.1"/>
    <property type="molecule type" value="Genomic_DNA"/>
</dbReference>
<reference evidence="1 2" key="1">
    <citation type="journal article" date="2016" name="Nat. Commun.">
        <title>Thousands of microbial genomes shed light on interconnected biogeochemical processes in an aquifer system.</title>
        <authorList>
            <person name="Anantharaman K."/>
            <person name="Brown C.T."/>
            <person name="Hug L.A."/>
            <person name="Sharon I."/>
            <person name="Castelle C.J."/>
            <person name="Probst A.J."/>
            <person name="Thomas B.C."/>
            <person name="Singh A."/>
            <person name="Wilkins M.J."/>
            <person name="Karaoz U."/>
            <person name="Brodie E.L."/>
            <person name="Williams K.H."/>
            <person name="Hubbard S.S."/>
            <person name="Banfield J.F."/>
        </authorList>
    </citation>
    <scope>NUCLEOTIDE SEQUENCE [LARGE SCALE GENOMIC DNA]</scope>
</reference>
<evidence type="ECO:0000313" key="2">
    <source>
        <dbReference type="Proteomes" id="UP000177331"/>
    </source>
</evidence>
<evidence type="ECO:0000313" key="1">
    <source>
        <dbReference type="EMBL" id="OGL97885.1"/>
    </source>
</evidence>
<organism evidence="1 2">
    <name type="scientific">Candidatus Uhrbacteria bacterium RIFOXYB2_FULL_45_11</name>
    <dbReference type="NCBI Taxonomy" id="1802421"/>
    <lineage>
        <taxon>Bacteria</taxon>
        <taxon>Candidatus Uhriibacteriota</taxon>
    </lineage>
</organism>
<protein>
    <submittedName>
        <fullName evidence="1">Uncharacterized protein</fullName>
    </submittedName>
</protein>